<dbReference type="Gene3D" id="2.40.50.180">
    <property type="entry name" value="CheA-289, Domain 4"/>
    <property type="match status" value="1"/>
</dbReference>
<dbReference type="InterPro" id="IPR039315">
    <property type="entry name" value="CheW"/>
</dbReference>
<protein>
    <submittedName>
        <fullName evidence="2">Chemotaxis protein receptor-CheA linking CheW</fullName>
    </submittedName>
</protein>
<dbReference type="GO" id="GO:0007165">
    <property type="term" value="P:signal transduction"/>
    <property type="evidence" value="ECO:0007669"/>
    <property type="project" value="InterPro"/>
</dbReference>
<dbReference type="CDD" id="cd00732">
    <property type="entry name" value="CheW"/>
    <property type="match status" value="1"/>
</dbReference>
<evidence type="ECO:0000259" key="1">
    <source>
        <dbReference type="PROSITE" id="PS50851"/>
    </source>
</evidence>
<gene>
    <name evidence="2" type="ORF">Aam_018_044</name>
</gene>
<dbReference type="STRING" id="1120923.SAMN02746095_01578"/>
<dbReference type="PROSITE" id="PS50851">
    <property type="entry name" value="CHEW"/>
    <property type="match status" value="1"/>
</dbReference>
<keyword evidence="3" id="KW-1185">Reference proteome</keyword>
<dbReference type="AlphaFoldDB" id="A0A0D6PBT6"/>
<dbReference type="SMART" id="SM00260">
    <property type="entry name" value="CheW"/>
    <property type="match status" value="1"/>
</dbReference>
<dbReference type="GO" id="GO:0005829">
    <property type="term" value="C:cytosol"/>
    <property type="evidence" value="ECO:0007669"/>
    <property type="project" value="TreeGrafter"/>
</dbReference>
<dbReference type="InterPro" id="IPR036061">
    <property type="entry name" value="CheW-like_dom_sf"/>
</dbReference>
<keyword evidence="2" id="KW-0675">Receptor</keyword>
<dbReference type="Pfam" id="PF01584">
    <property type="entry name" value="CheW"/>
    <property type="match status" value="1"/>
</dbReference>
<evidence type="ECO:0000313" key="2">
    <source>
        <dbReference type="EMBL" id="GAN79220.1"/>
    </source>
</evidence>
<accession>A0A0D6PBT6</accession>
<dbReference type="Gene3D" id="2.30.30.40">
    <property type="entry name" value="SH3 Domains"/>
    <property type="match status" value="1"/>
</dbReference>
<evidence type="ECO:0000313" key="3">
    <source>
        <dbReference type="Proteomes" id="UP000032668"/>
    </source>
</evidence>
<sequence>MPHRTDLKGTEHRAEFLSVRLGSQEYAIDIRSIREIRGWIASTHLPYAPDFIKGMINLRGSVLVVVDLARRLGLPAAEPNPASVVVVVEYGDRAAGLLVDAVCDIITVTEEMRQHTPETGSEMPKSFVEGLVMMESRIISILSVPSVIPDEQLQDMAEKAAA</sequence>
<comment type="caution">
    <text evidence="2">The sequence shown here is derived from an EMBL/GenBank/DDBJ whole genome shotgun (WGS) entry which is preliminary data.</text>
</comment>
<dbReference type="PANTHER" id="PTHR22617:SF23">
    <property type="entry name" value="CHEMOTAXIS PROTEIN CHEW"/>
    <property type="match status" value="1"/>
</dbReference>
<proteinExistence type="predicted"/>
<reference evidence="2 3" key="1">
    <citation type="submission" date="2012-11" db="EMBL/GenBank/DDBJ databases">
        <title>Whole genome sequence of Acidocella aminolytica 101 = DSM 11237.</title>
        <authorList>
            <person name="Azuma Y."/>
            <person name="Higashiura N."/>
            <person name="Hirakawa H."/>
            <person name="Matsushita K."/>
        </authorList>
    </citation>
    <scope>NUCLEOTIDE SEQUENCE [LARGE SCALE GENOMIC DNA]</scope>
    <source>
        <strain evidence="3">101 / DSM 11237</strain>
    </source>
</reference>
<dbReference type="PANTHER" id="PTHR22617">
    <property type="entry name" value="CHEMOTAXIS SENSOR HISTIDINE KINASE-RELATED"/>
    <property type="match status" value="1"/>
</dbReference>
<dbReference type="EMBL" id="BANC01000018">
    <property type="protein sequence ID" value="GAN79220.1"/>
    <property type="molecule type" value="Genomic_DNA"/>
</dbReference>
<dbReference type="SUPFAM" id="SSF50341">
    <property type="entry name" value="CheW-like"/>
    <property type="match status" value="1"/>
</dbReference>
<dbReference type="Proteomes" id="UP000032668">
    <property type="component" value="Unassembled WGS sequence"/>
</dbReference>
<dbReference type="RefSeq" id="WP_048877683.1">
    <property type="nucleotide sequence ID" value="NZ_BANC01000018.1"/>
</dbReference>
<dbReference type="InterPro" id="IPR002545">
    <property type="entry name" value="CheW-lke_dom"/>
</dbReference>
<name>A0A0D6PBT6_9PROT</name>
<feature type="domain" description="CheW-like" evidence="1">
    <location>
        <begin position="13"/>
        <end position="153"/>
    </location>
</feature>
<dbReference type="GO" id="GO:0006935">
    <property type="term" value="P:chemotaxis"/>
    <property type="evidence" value="ECO:0007669"/>
    <property type="project" value="InterPro"/>
</dbReference>
<organism evidence="2 3">
    <name type="scientific">Acidocella aminolytica 101 = DSM 11237</name>
    <dbReference type="NCBI Taxonomy" id="1120923"/>
    <lineage>
        <taxon>Bacteria</taxon>
        <taxon>Pseudomonadati</taxon>
        <taxon>Pseudomonadota</taxon>
        <taxon>Alphaproteobacteria</taxon>
        <taxon>Acetobacterales</taxon>
        <taxon>Acidocellaceae</taxon>
        <taxon>Acidocella</taxon>
    </lineage>
</organism>
<dbReference type="OrthoDB" id="3291462at2"/>